<dbReference type="InterPro" id="IPR036388">
    <property type="entry name" value="WH-like_DNA-bd_sf"/>
</dbReference>
<dbReference type="InterPro" id="IPR051054">
    <property type="entry name" value="SorC_transcr_regulators"/>
</dbReference>
<geneLocation type="plasmid" evidence="7 9">
    <name>pWSM1592_1</name>
</geneLocation>
<evidence type="ECO:0000256" key="1">
    <source>
        <dbReference type="ARBA" id="ARBA00010466"/>
    </source>
</evidence>
<dbReference type="EMBL" id="CP104144">
    <property type="protein sequence ID" value="UWU16872.1"/>
    <property type="molecule type" value="Genomic_DNA"/>
</dbReference>
<dbReference type="Pfam" id="PF04198">
    <property type="entry name" value="Sugar-bind"/>
    <property type="match status" value="1"/>
</dbReference>
<keyword evidence="7" id="KW-0614">Plasmid</keyword>
<dbReference type="InterPro" id="IPR007324">
    <property type="entry name" value="Sugar-bd_dom_put"/>
</dbReference>
<dbReference type="AlphaFoldDB" id="A0A2N0CYC9"/>
<evidence type="ECO:0000313" key="7">
    <source>
        <dbReference type="EMBL" id="UWU16872.1"/>
    </source>
</evidence>
<evidence type="ECO:0000313" key="8">
    <source>
        <dbReference type="Proteomes" id="UP000232164"/>
    </source>
</evidence>
<keyword evidence="3 6" id="KW-0238">DNA-binding</keyword>
<dbReference type="Gene3D" id="3.40.50.1360">
    <property type="match status" value="1"/>
</dbReference>
<reference evidence="6 8" key="2">
    <citation type="submission" date="2017-12" db="EMBL/GenBank/DDBJ databases">
        <title>Genome sequence of Rhizobium sullae HCNT1 isolated from Sulla coronaria nodules and featuring peculiar denitrification phenotypes.</title>
        <authorList>
            <person name="De Diego-Diaz B."/>
            <person name="Treu L."/>
            <person name="Campanaro S."/>
            <person name="Da Silva Duarte V."/>
            <person name="Basaglia M."/>
            <person name="Favaro L."/>
            <person name="Casella S."/>
            <person name="Squartini A."/>
        </authorList>
    </citation>
    <scope>NUCLEOTIDE SEQUENCE [LARGE SCALE GENOMIC DNA]</scope>
    <source>
        <strain evidence="6 8">HCNT1</strain>
    </source>
</reference>
<keyword evidence="2" id="KW-0805">Transcription regulation</keyword>
<dbReference type="InterPro" id="IPR037171">
    <property type="entry name" value="NagB/RpiA_transferase-like"/>
</dbReference>
<reference evidence="7" key="3">
    <citation type="submission" date="2022-09" db="EMBL/GenBank/DDBJ databases">
        <title>Australian commercial rhizobial inoculants.</title>
        <authorList>
            <person name="Kohlmeier M.G."/>
            <person name="O'Hara G.W."/>
            <person name="Colombi E."/>
            <person name="Ramsay J.P."/>
            <person name="Terpolilli J."/>
        </authorList>
    </citation>
    <scope>NUCLEOTIDE SEQUENCE</scope>
    <source>
        <strain evidence="7">WSM1592</strain>
        <plasmid evidence="7">pWSM1592_1</plasmid>
    </source>
</reference>
<proteinExistence type="inferred from homology"/>
<protein>
    <submittedName>
        <fullName evidence="6">DNA-binding transcriptional regulator</fullName>
    </submittedName>
    <submittedName>
        <fullName evidence="7">Sugar-binding transcriptional regulator</fullName>
    </submittedName>
</protein>
<dbReference type="Proteomes" id="UP000232164">
    <property type="component" value="Unassembled WGS sequence"/>
</dbReference>
<dbReference type="SUPFAM" id="SSF88659">
    <property type="entry name" value="Sigma3 and sigma4 domains of RNA polymerase sigma factors"/>
    <property type="match status" value="1"/>
</dbReference>
<dbReference type="EMBL" id="PIQN01000039">
    <property type="protein sequence ID" value="PKA38863.1"/>
    <property type="molecule type" value="Genomic_DNA"/>
</dbReference>
<keyword evidence="9" id="KW-1185">Reference proteome</keyword>
<reference evidence="6 8" key="1">
    <citation type="submission" date="2017-11" db="EMBL/GenBank/DDBJ databases">
        <authorList>
            <person name="Han C.G."/>
        </authorList>
    </citation>
    <scope>NUCLEOTIDE SEQUENCE [LARGE SCALE GENOMIC DNA]</scope>
    <source>
        <strain evidence="6 8">HCNT1</strain>
    </source>
</reference>
<keyword evidence="4" id="KW-0804">Transcription</keyword>
<dbReference type="InterPro" id="IPR013324">
    <property type="entry name" value="RNA_pol_sigma_r3/r4-like"/>
</dbReference>
<comment type="similarity">
    <text evidence="1">Belongs to the SorC transcriptional regulatory family.</text>
</comment>
<dbReference type="GO" id="GO:0030246">
    <property type="term" value="F:carbohydrate binding"/>
    <property type="evidence" value="ECO:0007669"/>
    <property type="project" value="InterPro"/>
</dbReference>
<evidence type="ECO:0000259" key="5">
    <source>
        <dbReference type="Pfam" id="PF04198"/>
    </source>
</evidence>
<dbReference type="PANTHER" id="PTHR34294">
    <property type="entry name" value="TRANSCRIPTIONAL REGULATOR-RELATED"/>
    <property type="match status" value="1"/>
</dbReference>
<evidence type="ECO:0000313" key="9">
    <source>
        <dbReference type="Proteomes" id="UP001060123"/>
    </source>
</evidence>
<dbReference type="GO" id="GO:0003677">
    <property type="term" value="F:DNA binding"/>
    <property type="evidence" value="ECO:0007669"/>
    <property type="project" value="UniProtKB-KW"/>
</dbReference>
<dbReference type="PANTHER" id="PTHR34294:SF1">
    <property type="entry name" value="TRANSCRIPTIONAL REGULATOR LSRR"/>
    <property type="match status" value="1"/>
</dbReference>
<dbReference type="RefSeq" id="WP_027512988.1">
    <property type="nucleotide sequence ID" value="NZ_CP104144.1"/>
</dbReference>
<evidence type="ECO:0000256" key="3">
    <source>
        <dbReference type="ARBA" id="ARBA00023125"/>
    </source>
</evidence>
<organism evidence="6 8">
    <name type="scientific">Rhizobium sullae</name>
    <name type="common">Rhizobium hedysari</name>
    <dbReference type="NCBI Taxonomy" id="50338"/>
    <lineage>
        <taxon>Bacteria</taxon>
        <taxon>Pseudomonadati</taxon>
        <taxon>Pseudomonadota</taxon>
        <taxon>Alphaproteobacteria</taxon>
        <taxon>Hyphomicrobiales</taxon>
        <taxon>Rhizobiaceae</taxon>
        <taxon>Rhizobium/Agrobacterium group</taxon>
        <taxon>Rhizobium</taxon>
    </lineage>
</organism>
<evidence type="ECO:0000313" key="6">
    <source>
        <dbReference type="EMBL" id="PKA38863.1"/>
    </source>
</evidence>
<dbReference type="STRING" id="1041146.GCA_000427985_04634"/>
<sequence>MTQAKAAGAPAALPDEQMQVRVVWLYFMEGRTQGEIADALSTNRLRVNKIIAEARRSGLVTITLNSRLTTCVELEQKLISEFSLSRAIIVPTPADPDLIPVLLGQATADYIAQLLNNSKLSGIGVGWGATLREMVRHMPSMRRPDVCVNSVMGGLTHGIEINTFDIASDLARQLNAQCAYLAAPIYAGSPESRTAIVTQDVFQAAFRQIAANDLVVLSIGDMSERSLLMRYGLPQDVTIDELVAAGACGDVLAQFIDRNGTPIDHPLNRRAIAPPLEALRKIPNVVFASGGINKVEAIAAVLLSGLGTVLVCDEDTARAALSLAARAGSPAELS</sequence>
<accession>A0A2N0CYC9</accession>
<name>A0A2N0CYC9_RHISU</name>
<evidence type="ECO:0000256" key="2">
    <source>
        <dbReference type="ARBA" id="ARBA00023015"/>
    </source>
</evidence>
<feature type="domain" description="Sugar-binding" evidence="5">
    <location>
        <begin position="67"/>
        <end position="321"/>
    </location>
</feature>
<dbReference type="SUPFAM" id="SSF100950">
    <property type="entry name" value="NagB/RpiA/CoA transferase-like"/>
    <property type="match status" value="1"/>
</dbReference>
<gene>
    <name evidence="6" type="ORF">CWR43_36045</name>
    <name evidence="7" type="ORF">N2599_29050</name>
</gene>
<dbReference type="Gene3D" id="1.10.10.10">
    <property type="entry name" value="Winged helix-like DNA-binding domain superfamily/Winged helix DNA-binding domain"/>
    <property type="match status" value="1"/>
</dbReference>
<evidence type="ECO:0000256" key="4">
    <source>
        <dbReference type="ARBA" id="ARBA00023163"/>
    </source>
</evidence>
<dbReference type="Proteomes" id="UP001060123">
    <property type="component" value="Plasmid pWSM1592_1"/>
</dbReference>
<dbReference type="OrthoDB" id="9808171at2"/>